<feature type="transmembrane region" description="Helical" evidence="1">
    <location>
        <begin position="6"/>
        <end position="25"/>
    </location>
</feature>
<organism evidence="2 3">
    <name type="scientific">Nitrosovibrio tenuis</name>
    <dbReference type="NCBI Taxonomy" id="1233"/>
    <lineage>
        <taxon>Bacteria</taxon>
        <taxon>Pseudomonadati</taxon>
        <taxon>Pseudomonadota</taxon>
        <taxon>Betaproteobacteria</taxon>
        <taxon>Nitrosomonadales</taxon>
        <taxon>Nitrosomonadaceae</taxon>
        <taxon>Nitrosovibrio</taxon>
    </lineage>
</organism>
<dbReference type="RefSeq" id="WP_090827498.1">
    <property type="nucleotide sequence ID" value="NZ_FOBH01000002.1"/>
</dbReference>
<accession>A0A1H7J3D7</accession>
<gene>
    <name evidence="2" type="ORF">SAMN05216387_102360</name>
</gene>
<evidence type="ECO:0000313" key="3">
    <source>
        <dbReference type="Proteomes" id="UP000198620"/>
    </source>
</evidence>
<dbReference type="EMBL" id="FOBH01000002">
    <property type="protein sequence ID" value="SEK68407.1"/>
    <property type="molecule type" value="Genomic_DNA"/>
</dbReference>
<name>A0A1H7J3D7_9PROT</name>
<evidence type="ECO:0000256" key="1">
    <source>
        <dbReference type="SAM" id="Phobius"/>
    </source>
</evidence>
<dbReference type="STRING" id="1233.SAMN05216387_102360"/>
<evidence type="ECO:0000313" key="2">
    <source>
        <dbReference type="EMBL" id="SEK68407.1"/>
    </source>
</evidence>
<dbReference type="AlphaFoldDB" id="A0A1H7J3D7"/>
<sequence length="66" mass="7622">MNEFAIIQWLIAATIFFVVPFWRIFKRAGFKPIFALLALVPGGILVLLWVIAFAKWPAFTEEKKIL</sequence>
<dbReference type="Proteomes" id="UP000198620">
    <property type="component" value="Unassembled WGS sequence"/>
</dbReference>
<keyword evidence="3" id="KW-1185">Reference proteome</keyword>
<keyword evidence="1" id="KW-0472">Membrane</keyword>
<dbReference type="OrthoDB" id="8595906at2"/>
<keyword evidence="1" id="KW-0812">Transmembrane</keyword>
<proteinExistence type="predicted"/>
<protein>
    <submittedName>
        <fullName evidence="2">Uncharacterized protein</fullName>
    </submittedName>
</protein>
<reference evidence="2 3" key="1">
    <citation type="submission" date="2016-10" db="EMBL/GenBank/DDBJ databases">
        <authorList>
            <person name="de Groot N.N."/>
        </authorList>
    </citation>
    <scope>NUCLEOTIDE SEQUENCE [LARGE SCALE GENOMIC DNA]</scope>
    <source>
        <strain evidence="2 3">Nv1</strain>
    </source>
</reference>
<keyword evidence="1" id="KW-1133">Transmembrane helix</keyword>
<feature type="transmembrane region" description="Helical" evidence="1">
    <location>
        <begin position="32"/>
        <end position="54"/>
    </location>
</feature>